<feature type="domain" description="PPM-type phosphatase" evidence="2">
    <location>
        <begin position="466"/>
        <end position="676"/>
    </location>
</feature>
<evidence type="ECO:0000313" key="4">
    <source>
        <dbReference type="Proteomes" id="UP000198415"/>
    </source>
</evidence>
<dbReference type="EMBL" id="FZNR01000001">
    <property type="protein sequence ID" value="SNR27485.1"/>
    <property type="molecule type" value="Genomic_DNA"/>
</dbReference>
<dbReference type="InterPro" id="IPR036890">
    <property type="entry name" value="HATPase_C_sf"/>
</dbReference>
<dbReference type="PROSITE" id="PS51746">
    <property type="entry name" value="PPM_2"/>
    <property type="match status" value="1"/>
</dbReference>
<dbReference type="Gene3D" id="3.30.565.10">
    <property type="entry name" value="Histidine kinase-like ATPase, C-terminal domain"/>
    <property type="match status" value="1"/>
</dbReference>
<dbReference type="SMART" id="SM00331">
    <property type="entry name" value="PP2C_SIG"/>
    <property type="match status" value="1"/>
</dbReference>
<dbReference type="InterPro" id="IPR013656">
    <property type="entry name" value="PAS_4"/>
</dbReference>
<keyword evidence="4" id="KW-1185">Reference proteome</keyword>
<dbReference type="Pfam" id="PF08448">
    <property type="entry name" value="PAS_4"/>
    <property type="match status" value="1"/>
</dbReference>
<evidence type="ECO:0000259" key="2">
    <source>
        <dbReference type="PROSITE" id="PS51746"/>
    </source>
</evidence>
<dbReference type="InterPro" id="IPR001932">
    <property type="entry name" value="PPM-type_phosphatase-like_dom"/>
</dbReference>
<protein>
    <submittedName>
        <fullName evidence="3">PAS fold-containing protein</fullName>
    </submittedName>
</protein>
<organism evidence="3 4">
    <name type="scientific">Actinoplanes regularis</name>
    <dbReference type="NCBI Taxonomy" id="52697"/>
    <lineage>
        <taxon>Bacteria</taxon>
        <taxon>Bacillati</taxon>
        <taxon>Actinomycetota</taxon>
        <taxon>Actinomycetes</taxon>
        <taxon>Micromonosporales</taxon>
        <taxon>Micromonosporaceae</taxon>
        <taxon>Actinoplanes</taxon>
    </lineage>
</organism>
<dbReference type="CDD" id="cd16936">
    <property type="entry name" value="HATPase_RsbW-like"/>
    <property type="match status" value="1"/>
</dbReference>
<dbReference type="SUPFAM" id="SSF81606">
    <property type="entry name" value="PP2C-like"/>
    <property type="match status" value="1"/>
</dbReference>
<dbReference type="PANTHER" id="PTHR43156">
    <property type="entry name" value="STAGE II SPORULATION PROTEIN E-RELATED"/>
    <property type="match status" value="1"/>
</dbReference>
<dbReference type="OrthoDB" id="163538at2"/>
<dbReference type="Pfam" id="PF07228">
    <property type="entry name" value="SpoIIE"/>
    <property type="match status" value="1"/>
</dbReference>
<evidence type="ECO:0000256" key="1">
    <source>
        <dbReference type="ARBA" id="ARBA00022801"/>
    </source>
</evidence>
<evidence type="ECO:0000313" key="3">
    <source>
        <dbReference type="EMBL" id="SNR27485.1"/>
    </source>
</evidence>
<keyword evidence="1" id="KW-0378">Hydrolase</keyword>
<dbReference type="Gene3D" id="3.60.40.10">
    <property type="entry name" value="PPM-type phosphatase domain"/>
    <property type="match status" value="1"/>
</dbReference>
<dbReference type="InterPro" id="IPR003594">
    <property type="entry name" value="HATPase_dom"/>
</dbReference>
<dbReference type="SUPFAM" id="SSF55874">
    <property type="entry name" value="ATPase domain of HSP90 chaperone/DNA topoisomerase II/histidine kinase"/>
    <property type="match status" value="1"/>
</dbReference>
<dbReference type="RefSeq" id="WP_089291200.1">
    <property type="nucleotide sequence ID" value="NZ_BOMU01000007.1"/>
</dbReference>
<dbReference type="Pfam" id="PF13581">
    <property type="entry name" value="HATPase_c_2"/>
    <property type="match status" value="1"/>
</dbReference>
<accession>A0A238UZ65</accession>
<dbReference type="InterPro" id="IPR052016">
    <property type="entry name" value="Bact_Sigma-Reg"/>
</dbReference>
<dbReference type="PANTHER" id="PTHR43156:SF2">
    <property type="entry name" value="STAGE II SPORULATION PROTEIN E"/>
    <property type="match status" value="1"/>
</dbReference>
<proteinExistence type="predicted"/>
<reference evidence="3 4" key="1">
    <citation type="submission" date="2017-06" db="EMBL/GenBank/DDBJ databases">
        <authorList>
            <person name="Kim H.J."/>
            <person name="Triplett B.A."/>
        </authorList>
    </citation>
    <scope>NUCLEOTIDE SEQUENCE [LARGE SCALE GENOMIC DNA]</scope>
    <source>
        <strain evidence="3 4">DSM 43151</strain>
    </source>
</reference>
<gene>
    <name evidence="3" type="ORF">SAMN06264365_101416</name>
</gene>
<dbReference type="GO" id="GO:0016791">
    <property type="term" value="F:phosphatase activity"/>
    <property type="evidence" value="ECO:0007669"/>
    <property type="project" value="TreeGrafter"/>
</dbReference>
<dbReference type="Proteomes" id="UP000198415">
    <property type="component" value="Unassembled WGS sequence"/>
</dbReference>
<dbReference type="SUPFAM" id="SSF55781">
    <property type="entry name" value="GAF domain-like"/>
    <property type="match status" value="1"/>
</dbReference>
<dbReference type="InterPro" id="IPR036457">
    <property type="entry name" value="PPM-type-like_dom_sf"/>
</dbReference>
<sequence length="803" mass="84866">MGALPARLRTAFERGGEMGRRMAALDWSASPAGDPSTWPPELVDAVVTALASRARICVFWGPEHVVLYNDAYLPVPGAGHPAHLGRPGRELWAESWDRISGPLRRVAETDAAVRADDLLLTIERNGSVEQAYFDVSYAPIRAADGSVSGSTCIVTETTGRVLGERRLRTLAALGRRLTGLADPSALAAAAAEVLGGNPDDVPYAAVVLDDQDTHPAIRKVIAAGRPGRVPLTELASGTGAAVAEEALALPIDVGAETVGALVVGVNRHLTLAGDYRDFLELAAAQIARAVAGFRGSPTPIGGEPARGTGPRFRADGGADGAADAADLRDHVARLRGLVDAAVALNTVAGTVEVLDVAAQHVRAMTSAGRVVVTAPEIRAERDGGAAAAAEPDVVLPLPDTAGAALGELRVWAGPDGPVEPVLLTQLARLVGLRLAGARLYETEHRIARTLQHSLLPQSLPRIPGAVVASRYVAGSSEARVGGDWYDVIAVPDGPLYLVIGDVVGKGVQAAAAMGQLRNALRAYVLEGFDCGPSLSRLNRLVDTLGRRQFATVFCLRFDPRTRVMRYSSAGHPSPIVVTPGELGTFLHRTALGPPIGALGEVPYPTREVQLAPGDRLLLYTDGLVEDRTQGIDSGLSELTADVAKPTEHVEDLLDTLLAKASRQVRRDDIALIALEVTEPREFVLRLPADPNRLSVLRKRLDDFLAAHSVPEPDLFDLIVAVSEAAANAIEHPIEPSEPWITVEASMHADAIVVTVRDTGRWRPATDPGFRGRGLALIGALTEFSVHRSPEGTAVTLRRPIRPA</sequence>
<name>A0A238UZ65_9ACTN</name>
<dbReference type="Gene3D" id="3.30.450.20">
    <property type="entry name" value="PAS domain"/>
    <property type="match status" value="1"/>
</dbReference>
<dbReference type="AlphaFoldDB" id="A0A238UZ65"/>